<dbReference type="Proteomes" id="UP000279259">
    <property type="component" value="Unassembled WGS sequence"/>
</dbReference>
<dbReference type="InterPro" id="IPR000473">
    <property type="entry name" value="Ribosomal_bL36"/>
</dbReference>
<organism evidence="2 3">
    <name type="scientific">Saitozyma podzolica</name>
    <dbReference type="NCBI Taxonomy" id="1890683"/>
    <lineage>
        <taxon>Eukaryota</taxon>
        <taxon>Fungi</taxon>
        <taxon>Dikarya</taxon>
        <taxon>Basidiomycota</taxon>
        <taxon>Agaricomycotina</taxon>
        <taxon>Tremellomycetes</taxon>
        <taxon>Tremellales</taxon>
        <taxon>Trimorphomycetaceae</taxon>
        <taxon>Saitozyma</taxon>
    </lineage>
</organism>
<dbReference type="AlphaFoldDB" id="A0A427YHE2"/>
<dbReference type="GO" id="GO:0005840">
    <property type="term" value="C:ribosome"/>
    <property type="evidence" value="ECO:0007669"/>
    <property type="project" value="InterPro"/>
</dbReference>
<sequence>MRPGRSRPFQPIHHPLDSAQMLGAPSRSQVQVGSYRVTDTFRPRFDHSPGGSENRRRDAGAGAGAVGKRKRKHAGSRDESPEQRQAVLRWVLGGPKGRVYVVCSKNPKHKQASLVQASQTLLADIGQRQG</sequence>
<reference evidence="2 3" key="1">
    <citation type="submission" date="2018-11" db="EMBL/GenBank/DDBJ databases">
        <title>Genome sequence of Saitozyma podzolica DSM 27192.</title>
        <authorList>
            <person name="Aliyu H."/>
            <person name="Gorte O."/>
            <person name="Ochsenreither K."/>
        </authorList>
    </citation>
    <scope>NUCLEOTIDE SEQUENCE [LARGE SCALE GENOMIC DNA]</scope>
    <source>
        <strain evidence="2 3">DSM 27192</strain>
    </source>
</reference>
<evidence type="ECO:0008006" key="4">
    <source>
        <dbReference type="Google" id="ProtNLM"/>
    </source>
</evidence>
<evidence type="ECO:0000313" key="2">
    <source>
        <dbReference type="EMBL" id="RSH90556.1"/>
    </source>
</evidence>
<evidence type="ECO:0000313" key="3">
    <source>
        <dbReference type="Proteomes" id="UP000279259"/>
    </source>
</evidence>
<evidence type="ECO:0000256" key="1">
    <source>
        <dbReference type="SAM" id="MobiDB-lite"/>
    </source>
</evidence>
<protein>
    <recommendedName>
        <fullName evidence="4">Ribosomal protein</fullName>
    </recommendedName>
</protein>
<feature type="compositionally biased region" description="Basic and acidic residues" evidence="1">
    <location>
        <begin position="39"/>
        <end position="59"/>
    </location>
</feature>
<dbReference type="GO" id="GO:0003735">
    <property type="term" value="F:structural constituent of ribosome"/>
    <property type="evidence" value="ECO:0007669"/>
    <property type="project" value="InterPro"/>
</dbReference>
<gene>
    <name evidence="2" type="ORF">EHS25_001161</name>
</gene>
<dbReference type="EMBL" id="RSCD01000010">
    <property type="protein sequence ID" value="RSH90556.1"/>
    <property type="molecule type" value="Genomic_DNA"/>
</dbReference>
<keyword evidence="3" id="KW-1185">Reference proteome</keyword>
<feature type="region of interest" description="Disordered" evidence="1">
    <location>
        <begin position="1"/>
        <end position="84"/>
    </location>
</feature>
<dbReference type="OrthoDB" id="10265903at2759"/>
<accession>A0A427YHE2</accession>
<dbReference type="GO" id="GO:0006412">
    <property type="term" value="P:translation"/>
    <property type="evidence" value="ECO:0007669"/>
    <property type="project" value="InterPro"/>
</dbReference>
<dbReference type="Pfam" id="PF00444">
    <property type="entry name" value="Ribosomal_L36"/>
    <property type="match status" value="1"/>
</dbReference>
<comment type="caution">
    <text evidence="2">The sequence shown here is derived from an EMBL/GenBank/DDBJ whole genome shotgun (WGS) entry which is preliminary data.</text>
</comment>
<proteinExistence type="predicted"/>
<name>A0A427YHE2_9TREE</name>